<organism evidence="2">
    <name type="scientific">mine drainage metagenome</name>
    <dbReference type="NCBI Taxonomy" id="410659"/>
    <lineage>
        <taxon>unclassified sequences</taxon>
        <taxon>metagenomes</taxon>
        <taxon>ecological metagenomes</taxon>
    </lineage>
</organism>
<dbReference type="InterPro" id="IPR024079">
    <property type="entry name" value="MetalloPept_cat_dom_sf"/>
</dbReference>
<dbReference type="EMBL" id="AUZX01005399">
    <property type="protein sequence ID" value="EQD68034.1"/>
    <property type="molecule type" value="Genomic_DNA"/>
</dbReference>
<proteinExistence type="predicted"/>
<dbReference type="InterPro" id="IPR008753">
    <property type="entry name" value="Peptidase_M13_N"/>
</dbReference>
<evidence type="ECO:0000259" key="1">
    <source>
        <dbReference type="Pfam" id="PF05649"/>
    </source>
</evidence>
<reference evidence="2" key="1">
    <citation type="submission" date="2013-08" db="EMBL/GenBank/DDBJ databases">
        <authorList>
            <person name="Mendez C."/>
            <person name="Richter M."/>
            <person name="Ferrer M."/>
            <person name="Sanchez J."/>
        </authorList>
    </citation>
    <scope>NUCLEOTIDE SEQUENCE</scope>
</reference>
<gene>
    <name evidence="2" type="ORF">B1A_07497</name>
</gene>
<dbReference type="SUPFAM" id="SSF55486">
    <property type="entry name" value="Metalloproteases ('zincins'), catalytic domain"/>
    <property type="match status" value="1"/>
</dbReference>
<dbReference type="GO" id="GO:0006508">
    <property type="term" value="P:proteolysis"/>
    <property type="evidence" value="ECO:0007669"/>
    <property type="project" value="InterPro"/>
</dbReference>
<dbReference type="EC" id="3.4.24.11" evidence="2"/>
<dbReference type="AlphaFoldDB" id="T1CKJ2"/>
<comment type="caution">
    <text evidence="2">The sequence shown here is derived from an EMBL/GenBank/DDBJ whole genome shotgun (WGS) entry which is preliminary data.</text>
</comment>
<feature type="non-terminal residue" evidence="2">
    <location>
        <position position="125"/>
    </location>
</feature>
<dbReference type="InterPro" id="IPR042089">
    <property type="entry name" value="Peptidase_M13_dom_2"/>
</dbReference>
<dbReference type="Gene3D" id="1.10.1380.10">
    <property type="entry name" value="Neutral endopeptidase , domain2"/>
    <property type="match status" value="1"/>
</dbReference>
<accession>T1CKJ2</accession>
<keyword evidence="2" id="KW-0378">Hydrolase</keyword>
<dbReference type="Gene3D" id="3.40.390.10">
    <property type="entry name" value="Collagenase (Catalytic Domain)"/>
    <property type="match status" value="1"/>
</dbReference>
<evidence type="ECO:0000313" key="2">
    <source>
        <dbReference type="EMBL" id="EQD68034.1"/>
    </source>
</evidence>
<reference evidence="2" key="2">
    <citation type="journal article" date="2014" name="ISME J.">
        <title>Microbial stratification in low pH oxic and suboxic macroscopic growths along an acid mine drainage.</title>
        <authorList>
            <person name="Mendez-Garcia C."/>
            <person name="Mesa V."/>
            <person name="Sprenger R.R."/>
            <person name="Richter M."/>
            <person name="Diez M.S."/>
            <person name="Solano J."/>
            <person name="Bargiela R."/>
            <person name="Golyshina O.V."/>
            <person name="Manteca A."/>
            <person name="Ramos J.L."/>
            <person name="Gallego J.R."/>
            <person name="Llorente I."/>
            <person name="Martins Dos Santos V.A."/>
            <person name="Jensen O.N."/>
            <person name="Pelaez A.I."/>
            <person name="Sanchez J."/>
            <person name="Ferrer M."/>
        </authorList>
    </citation>
    <scope>NUCLEOTIDE SEQUENCE</scope>
</reference>
<sequence length="125" mass="13138">MPAGPGTRSASIARHAAIRRGAPSVTRSFHPMQLSPIKPVVLAIGLALSCVAAAADNSVFNVNELDTQVSACSNLNTFVNAKWVAAHPIPADKTRWGAFDELAEKSLDIQHAIVQQAARNAATAK</sequence>
<name>T1CKJ2_9ZZZZ</name>
<dbReference type="GO" id="GO:0004222">
    <property type="term" value="F:metalloendopeptidase activity"/>
    <property type="evidence" value="ECO:0007669"/>
    <property type="project" value="UniProtKB-EC"/>
</dbReference>
<dbReference type="Pfam" id="PF05649">
    <property type="entry name" value="Peptidase_M13_N"/>
    <property type="match status" value="1"/>
</dbReference>
<protein>
    <submittedName>
        <fullName evidence="2">Peptidase M13 domain protein</fullName>
        <ecNumber evidence="2">3.4.24.11</ecNumber>
    </submittedName>
</protein>
<feature type="domain" description="Peptidase M13 N-terminal" evidence="1">
    <location>
        <begin position="72"/>
        <end position="122"/>
    </location>
</feature>